<dbReference type="PROSITE" id="PS51021">
    <property type="entry name" value="BAR"/>
    <property type="match status" value="1"/>
</dbReference>
<dbReference type="InterPro" id="IPR027267">
    <property type="entry name" value="AH/BAR_dom_sf"/>
</dbReference>
<accession>A0A7I8VPQ4</accession>
<sequence>MDAPFKKLASEAGSFFSRAKQFTEEALGGSSTEKTPLDPHLEQLLQRADATRNHTERIVKDTEGLLQPNPSARLDKFVNDALERKSGRLTESENLGTGMMDAGNELGGPYGAALARVGRAEQQLGGAEKEFLASAMTSFVQPLRAFLDGDMKTIQKERRNLIARRLDLDAARGRQKRAEQAAGGPGSTSEELLKAEADVRNARSEFERQAEVTRLLLEGMGSAHNHHLRCLHDFVDAQHSFYAQCERITAQLQRELASCNLEMAPPVVIGNDTNMQ</sequence>
<dbReference type="Pfam" id="PF03114">
    <property type="entry name" value="BAR"/>
    <property type="match status" value="1"/>
</dbReference>
<dbReference type="EMBL" id="CAJFCJ010000008">
    <property type="protein sequence ID" value="CAD5118243.1"/>
    <property type="molecule type" value="Genomic_DNA"/>
</dbReference>
<dbReference type="SMART" id="SM00721">
    <property type="entry name" value="BAR"/>
    <property type="match status" value="1"/>
</dbReference>
<dbReference type="Gene3D" id="1.20.1270.60">
    <property type="entry name" value="Arfaptin homology (AH) domain/BAR domain"/>
    <property type="match status" value="1"/>
</dbReference>
<name>A0A7I8VPQ4_9ANNE</name>
<comment type="caution">
    <text evidence="2">The sequence shown here is derived from an EMBL/GenBank/DDBJ whole genome shotgun (WGS) entry which is preliminary data.</text>
</comment>
<dbReference type="GO" id="GO:0005737">
    <property type="term" value="C:cytoplasm"/>
    <property type="evidence" value="ECO:0007669"/>
    <property type="project" value="InterPro"/>
</dbReference>
<reference evidence="2 3" key="1">
    <citation type="submission" date="2020-08" db="EMBL/GenBank/DDBJ databases">
        <authorList>
            <person name="Hejnol A."/>
        </authorList>
    </citation>
    <scope>NUCLEOTIDE SEQUENCE [LARGE SCALE GENOMIC DNA]</scope>
</reference>
<proteinExistence type="predicted"/>
<feature type="domain" description="BAR" evidence="1">
    <location>
        <begin position="26"/>
        <end position="265"/>
    </location>
</feature>
<gene>
    <name evidence="2" type="ORF">DGYR_LOCUS6655</name>
</gene>
<evidence type="ECO:0000313" key="3">
    <source>
        <dbReference type="Proteomes" id="UP000549394"/>
    </source>
</evidence>
<dbReference type="OrthoDB" id="14167at2759"/>
<keyword evidence="3" id="KW-1185">Reference proteome</keyword>
<evidence type="ECO:0000313" key="2">
    <source>
        <dbReference type="EMBL" id="CAD5118243.1"/>
    </source>
</evidence>
<dbReference type="SUPFAM" id="SSF103657">
    <property type="entry name" value="BAR/IMD domain-like"/>
    <property type="match status" value="1"/>
</dbReference>
<dbReference type="AlphaFoldDB" id="A0A7I8VPQ4"/>
<evidence type="ECO:0000259" key="1">
    <source>
        <dbReference type="PROSITE" id="PS51021"/>
    </source>
</evidence>
<dbReference type="Proteomes" id="UP000549394">
    <property type="component" value="Unassembled WGS sequence"/>
</dbReference>
<dbReference type="InterPro" id="IPR004148">
    <property type="entry name" value="BAR_dom"/>
</dbReference>
<organism evidence="2 3">
    <name type="scientific">Dimorphilus gyrociliatus</name>
    <dbReference type="NCBI Taxonomy" id="2664684"/>
    <lineage>
        <taxon>Eukaryota</taxon>
        <taxon>Metazoa</taxon>
        <taxon>Spiralia</taxon>
        <taxon>Lophotrochozoa</taxon>
        <taxon>Annelida</taxon>
        <taxon>Polychaeta</taxon>
        <taxon>Polychaeta incertae sedis</taxon>
        <taxon>Dinophilidae</taxon>
        <taxon>Dimorphilus</taxon>
    </lineage>
</organism>
<protein>
    <submittedName>
        <fullName evidence="2">DgyrCDS6964</fullName>
    </submittedName>
</protein>